<keyword evidence="9" id="KW-1185">Reference proteome</keyword>
<dbReference type="GO" id="GO:0016987">
    <property type="term" value="F:sigma factor activity"/>
    <property type="evidence" value="ECO:0007669"/>
    <property type="project" value="UniProtKB-KW"/>
</dbReference>
<dbReference type="InterPro" id="IPR007630">
    <property type="entry name" value="RNA_pol_sigma70_r4"/>
</dbReference>
<evidence type="ECO:0000256" key="1">
    <source>
        <dbReference type="ARBA" id="ARBA00023015"/>
    </source>
</evidence>
<dbReference type="Proteomes" id="UP000245507">
    <property type="component" value="Unassembled WGS sequence"/>
</dbReference>
<feature type="domain" description="RNA polymerase sigma-70 region 4" evidence="7">
    <location>
        <begin position="252"/>
        <end position="298"/>
    </location>
</feature>
<dbReference type="InterPro" id="IPR007624">
    <property type="entry name" value="RNA_pol_sigma70_r3"/>
</dbReference>
<dbReference type="EMBL" id="QGDD01000010">
    <property type="protein sequence ID" value="PWN01257.1"/>
    <property type="molecule type" value="Genomic_DNA"/>
</dbReference>
<dbReference type="Pfam" id="PF04542">
    <property type="entry name" value="Sigma70_r2"/>
    <property type="match status" value="1"/>
</dbReference>
<dbReference type="SUPFAM" id="SSF88946">
    <property type="entry name" value="Sigma2 domain of RNA polymerase sigma factors"/>
    <property type="match status" value="1"/>
</dbReference>
<dbReference type="NCBIfam" id="TIGR02937">
    <property type="entry name" value="sigma70-ECF"/>
    <property type="match status" value="1"/>
</dbReference>
<keyword evidence="1" id="KW-0805">Transcription regulation</keyword>
<evidence type="ECO:0000313" key="9">
    <source>
        <dbReference type="Proteomes" id="UP000245507"/>
    </source>
</evidence>
<keyword evidence="3" id="KW-0238">DNA-binding</keyword>
<evidence type="ECO:0000256" key="2">
    <source>
        <dbReference type="ARBA" id="ARBA00023082"/>
    </source>
</evidence>
<evidence type="ECO:0000313" key="8">
    <source>
        <dbReference type="EMBL" id="PWN01257.1"/>
    </source>
</evidence>
<dbReference type="Gene3D" id="1.10.10.10">
    <property type="entry name" value="Winged helix-like DNA-binding domain superfamily/Winged helix DNA-binding domain"/>
    <property type="match status" value="2"/>
</dbReference>
<sequence>MVWRSEGRGNRPLNACVAQPTATTVLDLGVRDVSATFAPPVHRSFQPADPGELAPDDRKQRTAELIARAAECEGEERLTILDEVIVINIPVARALAARYRNRGQPIEELEQVACLALTKAVRAYDPARGDDLLVFAVPSILGELKRYFRDSTWTVRPPRRIQELRPRLAEAEAELTQRLGRTPLPSEVAEAVGCTTDDVIEAHESKTCASPDSLNDGPPGDDGFAWIERLPTEELGFRQAEAVAVLAPACRRLKVRDRRILEMRFYEQKTQQQIADELGVTQVQVSRLLQRILTDLRKSITGRRGQPAKAA</sequence>
<keyword evidence="4" id="KW-0804">Transcription</keyword>
<dbReference type="InterPro" id="IPR013325">
    <property type="entry name" value="RNA_pol_sigma_r2"/>
</dbReference>
<keyword evidence="2" id="KW-0731">Sigma factor</keyword>
<dbReference type="CDD" id="cd06171">
    <property type="entry name" value="Sigma70_r4"/>
    <property type="match status" value="1"/>
</dbReference>
<organism evidence="8 9">
    <name type="scientific">Nocardioides silvaticus</name>
    <dbReference type="NCBI Taxonomy" id="2201891"/>
    <lineage>
        <taxon>Bacteria</taxon>
        <taxon>Bacillati</taxon>
        <taxon>Actinomycetota</taxon>
        <taxon>Actinomycetes</taxon>
        <taxon>Propionibacteriales</taxon>
        <taxon>Nocardioidaceae</taxon>
        <taxon>Nocardioides</taxon>
    </lineage>
</organism>
<accession>A0A316TAI6</accession>
<gene>
    <name evidence="8" type="ORF">DJ010_19005</name>
</gene>
<dbReference type="AlphaFoldDB" id="A0A316TAI6"/>
<dbReference type="InterPro" id="IPR014284">
    <property type="entry name" value="RNA_pol_sigma-70_dom"/>
</dbReference>
<reference evidence="8 9" key="1">
    <citation type="submission" date="2018-05" db="EMBL/GenBank/DDBJ databases">
        <title>Nocardioides silvaticus genome.</title>
        <authorList>
            <person name="Li C."/>
            <person name="Wang G."/>
        </authorList>
    </citation>
    <scope>NUCLEOTIDE SEQUENCE [LARGE SCALE GENOMIC DNA]</scope>
    <source>
        <strain evidence="8 9">CCTCC AB 2018079</strain>
    </source>
</reference>
<proteinExistence type="predicted"/>
<protein>
    <submittedName>
        <fullName evidence="8">RNA polymerase subunit sigma-70</fullName>
    </submittedName>
</protein>
<dbReference type="Pfam" id="PF04545">
    <property type="entry name" value="Sigma70_r4"/>
    <property type="match status" value="1"/>
</dbReference>
<evidence type="ECO:0000256" key="4">
    <source>
        <dbReference type="ARBA" id="ARBA00023163"/>
    </source>
</evidence>
<comment type="caution">
    <text evidence="8">The sequence shown here is derived from an EMBL/GenBank/DDBJ whole genome shotgun (WGS) entry which is preliminary data.</text>
</comment>
<dbReference type="InterPro" id="IPR007627">
    <property type="entry name" value="RNA_pol_sigma70_r2"/>
</dbReference>
<name>A0A316TAI6_9ACTN</name>
<dbReference type="PANTHER" id="PTHR30385">
    <property type="entry name" value="SIGMA FACTOR F FLAGELLAR"/>
    <property type="match status" value="1"/>
</dbReference>
<evidence type="ECO:0000259" key="6">
    <source>
        <dbReference type="Pfam" id="PF04542"/>
    </source>
</evidence>
<dbReference type="Gene3D" id="1.20.120.1810">
    <property type="match status" value="1"/>
</dbReference>
<dbReference type="PANTHER" id="PTHR30385:SF4">
    <property type="entry name" value="RNA POLYMERASE SIGMA-E FACTOR"/>
    <property type="match status" value="1"/>
</dbReference>
<dbReference type="GO" id="GO:0006352">
    <property type="term" value="P:DNA-templated transcription initiation"/>
    <property type="evidence" value="ECO:0007669"/>
    <property type="project" value="InterPro"/>
</dbReference>
<evidence type="ECO:0000256" key="3">
    <source>
        <dbReference type="ARBA" id="ARBA00023125"/>
    </source>
</evidence>
<dbReference type="Pfam" id="PF04539">
    <property type="entry name" value="Sigma70_r3"/>
    <property type="match status" value="1"/>
</dbReference>
<dbReference type="SUPFAM" id="SSF88659">
    <property type="entry name" value="Sigma3 and sigma4 domains of RNA polymerase sigma factors"/>
    <property type="match status" value="2"/>
</dbReference>
<feature type="domain" description="RNA polymerase sigma-70 region 3" evidence="5">
    <location>
        <begin position="163"/>
        <end position="207"/>
    </location>
</feature>
<evidence type="ECO:0000259" key="7">
    <source>
        <dbReference type="Pfam" id="PF04545"/>
    </source>
</evidence>
<evidence type="ECO:0000259" key="5">
    <source>
        <dbReference type="Pfam" id="PF04539"/>
    </source>
</evidence>
<dbReference type="InterPro" id="IPR013324">
    <property type="entry name" value="RNA_pol_sigma_r3/r4-like"/>
</dbReference>
<dbReference type="InterPro" id="IPR036388">
    <property type="entry name" value="WH-like_DNA-bd_sf"/>
</dbReference>
<feature type="domain" description="RNA polymerase sigma-70 region 2" evidence="6">
    <location>
        <begin position="89"/>
        <end position="154"/>
    </location>
</feature>
<dbReference type="GO" id="GO:0003677">
    <property type="term" value="F:DNA binding"/>
    <property type="evidence" value="ECO:0007669"/>
    <property type="project" value="UniProtKB-KW"/>
</dbReference>